<name>A0ABS5A3B7_9MYCO</name>
<proteinExistence type="predicted"/>
<comment type="caution">
    <text evidence="2">The sequence shown here is derived from an EMBL/GenBank/DDBJ whole genome shotgun (WGS) entry which is preliminary data.</text>
</comment>
<gene>
    <name evidence="2" type="ORF">JOF57_006233</name>
</gene>
<reference evidence="2 3" key="1">
    <citation type="submission" date="2021-03" db="EMBL/GenBank/DDBJ databases">
        <title>Sequencing the genomes of 1000 actinobacteria strains.</title>
        <authorList>
            <person name="Klenk H.-P."/>
        </authorList>
    </citation>
    <scope>NUCLEOTIDE SEQUENCE [LARGE SCALE GENOMIC DNA]</scope>
    <source>
        <strain evidence="2 3">DSM 46713</strain>
    </source>
</reference>
<evidence type="ECO:0000256" key="1">
    <source>
        <dbReference type="SAM" id="MobiDB-lite"/>
    </source>
</evidence>
<accession>A0ABS5A3B7</accession>
<evidence type="ECO:0000313" key="3">
    <source>
        <dbReference type="Proteomes" id="UP000694460"/>
    </source>
</evidence>
<keyword evidence="3" id="KW-1185">Reference proteome</keyword>
<sequence length="88" mass="9575">MSQPATQRPTTCRVGGCDEPTEALICHVHSPMLPPPLRQTIADNPTLDTCPAAILTAALEHITHKQSRAATRSPRRRGKPVQLALFDL</sequence>
<dbReference type="EMBL" id="JAGIOP010000003">
    <property type="protein sequence ID" value="MBP2456257.1"/>
    <property type="molecule type" value="Genomic_DNA"/>
</dbReference>
<protein>
    <submittedName>
        <fullName evidence="2">Uncharacterized protein</fullName>
    </submittedName>
</protein>
<evidence type="ECO:0000313" key="2">
    <source>
        <dbReference type="EMBL" id="MBP2456257.1"/>
    </source>
</evidence>
<dbReference type="Proteomes" id="UP000694460">
    <property type="component" value="Unassembled WGS sequence"/>
</dbReference>
<organism evidence="2 3">
    <name type="scientific">Mycolicibacterium lutetiense</name>
    <dbReference type="NCBI Taxonomy" id="1641992"/>
    <lineage>
        <taxon>Bacteria</taxon>
        <taxon>Bacillati</taxon>
        <taxon>Actinomycetota</taxon>
        <taxon>Actinomycetes</taxon>
        <taxon>Mycobacteriales</taxon>
        <taxon>Mycobacteriaceae</taxon>
        <taxon>Mycolicibacterium</taxon>
    </lineage>
</organism>
<dbReference type="RefSeq" id="WP_209923895.1">
    <property type="nucleotide sequence ID" value="NZ_JAGIOP010000003.1"/>
</dbReference>
<feature type="region of interest" description="Disordered" evidence="1">
    <location>
        <begin position="65"/>
        <end position="88"/>
    </location>
</feature>